<dbReference type="EMBL" id="LGCM01000047">
    <property type="protein sequence ID" value="KPL79609.1"/>
    <property type="molecule type" value="Genomic_DNA"/>
</dbReference>
<feature type="domain" description="Major facilitator superfamily (MFS) profile" evidence="8">
    <location>
        <begin position="227"/>
        <end position="425"/>
    </location>
</feature>
<evidence type="ECO:0000313" key="10">
    <source>
        <dbReference type="Proteomes" id="UP000050501"/>
    </source>
</evidence>
<gene>
    <name evidence="9" type="ORF">ADN01_14065</name>
</gene>
<dbReference type="PROSITE" id="PS50850">
    <property type="entry name" value="MFS"/>
    <property type="match status" value="1"/>
</dbReference>
<comment type="caution">
    <text evidence="9">The sequence shown here is derived from an EMBL/GenBank/DDBJ whole genome shotgun (WGS) entry which is preliminary data.</text>
</comment>
<keyword evidence="10" id="KW-1185">Reference proteome</keyword>
<feature type="transmembrane region" description="Helical" evidence="7">
    <location>
        <begin position="175"/>
        <end position="194"/>
    </location>
</feature>
<evidence type="ECO:0000256" key="2">
    <source>
        <dbReference type="ARBA" id="ARBA00022448"/>
    </source>
</evidence>
<feature type="transmembrane region" description="Helical" evidence="7">
    <location>
        <begin position="227"/>
        <end position="252"/>
    </location>
</feature>
<dbReference type="InterPro" id="IPR020846">
    <property type="entry name" value="MFS_dom"/>
</dbReference>
<dbReference type="AlphaFoldDB" id="A0A0P6YC82"/>
<feature type="transmembrane region" description="Helical" evidence="7">
    <location>
        <begin position="264"/>
        <end position="284"/>
    </location>
</feature>
<dbReference type="GO" id="GO:0005886">
    <property type="term" value="C:plasma membrane"/>
    <property type="evidence" value="ECO:0007669"/>
    <property type="project" value="UniProtKB-SubCell"/>
</dbReference>
<reference evidence="9 10" key="1">
    <citation type="submission" date="2015-07" db="EMBL/GenBank/DDBJ databases">
        <title>Genome sequence of Levilinea saccharolytica DSM 16555.</title>
        <authorList>
            <person name="Hemp J."/>
            <person name="Ward L.M."/>
            <person name="Pace L.A."/>
            <person name="Fischer W.W."/>
        </authorList>
    </citation>
    <scope>NUCLEOTIDE SEQUENCE [LARGE SCALE GENOMIC DNA]</scope>
    <source>
        <strain evidence="9 10">KIBI-1</strain>
    </source>
</reference>
<name>A0A0P6YC82_9CHLR</name>
<evidence type="ECO:0000256" key="7">
    <source>
        <dbReference type="SAM" id="Phobius"/>
    </source>
</evidence>
<keyword evidence="3" id="KW-1003">Cell membrane</keyword>
<dbReference type="RefSeq" id="WP_062417802.1">
    <property type="nucleotide sequence ID" value="NZ_DF967974.1"/>
</dbReference>
<comment type="subcellular location">
    <subcellularLocation>
        <location evidence="1">Cell membrane</location>
        <topology evidence="1">Multi-pass membrane protein</topology>
    </subcellularLocation>
</comment>
<feature type="transmembrane region" description="Helical" evidence="7">
    <location>
        <begin position="16"/>
        <end position="41"/>
    </location>
</feature>
<dbReference type="Proteomes" id="UP000050501">
    <property type="component" value="Unassembled WGS sequence"/>
</dbReference>
<dbReference type="OrthoDB" id="9775268at2"/>
<evidence type="ECO:0000313" key="9">
    <source>
        <dbReference type="EMBL" id="KPL79609.1"/>
    </source>
</evidence>
<protein>
    <submittedName>
        <fullName evidence="9">MFS transporter</fullName>
    </submittedName>
</protein>
<dbReference type="Pfam" id="PF05977">
    <property type="entry name" value="MFS_3"/>
    <property type="match status" value="1"/>
</dbReference>
<dbReference type="InterPro" id="IPR010290">
    <property type="entry name" value="TM_effector"/>
</dbReference>
<dbReference type="GO" id="GO:0022857">
    <property type="term" value="F:transmembrane transporter activity"/>
    <property type="evidence" value="ECO:0007669"/>
    <property type="project" value="InterPro"/>
</dbReference>
<feature type="transmembrane region" description="Helical" evidence="7">
    <location>
        <begin position="353"/>
        <end position="372"/>
    </location>
</feature>
<evidence type="ECO:0000256" key="1">
    <source>
        <dbReference type="ARBA" id="ARBA00004651"/>
    </source>
</evidence>
<keyword evidence="2" id="KW-0813">Transport</keyword>
<sequence>MASSTALSKNWQRPYFTIWFGQLFSILGSILVQFALIWYLTEKTGSATILAMATLVGFVPEIVLGPFVGALVDRWNRRKVLMISDGSVALVTLGLVVLFWLGIIQTWHILIALFLRSLAGTFHFPTFQASTALMVPDEHLSRISGINQAARGALNIVGPPLGALMLAWLPMHFVLMVDIVTAALAVFTVSLVAIPQPAQSDTSPVTPRSVLADVSVGIRYVRAWPGLMAVILMATFLNFMLTPTGALTPLLITKHFNGGAVELGWIESASGLGVVVGGLLLGVWGGFRKKVVTSLLGIVGLGAGILIVGLAPSALFPLALFGMALTGFMNPITNGPLMALMQARVAPEMQGRVFTLMGAGCSAMVPLSMLLAGPLSDLLGIRTWFWVSGAACMIMGLLAFTIPAIMTMEEQNTAPLVPVSAAASD</sequence>
<organism evidence="9 10">
    <name type="scientific">Levilinea saccharolytica</name>
    <dbReference type="NCBI Taxonomy" id="229921"/>
    <lineage>
        <taxon>Bacteria</taxon>
        <taxon>Bacillati</taxon>
        <taxon>Chloroflexota</taxon>
        <taxon>Anaerolineae</taxon>
        <taxon>Anaerolineales</taxon>
        <taxon>Anaerolineaceae</taxon>
        <taxon>Levilinea</taxon>
    </lineage>
</organism>
<dbReference type="SUPFAM" id="SSF103473">
    <property type="entry name" value="MFS general substrate transporter"/>
    <property type="match status" value="1"/>
</dbReference>
<proteinExistence type="predicted"/>
<dbReference type="InterPro" id="IPR036259">
    <property type="entry name" value="MFS_trans_sf"/>
</dbReference>
<feature type="transmembrane region" description="Helical" evidence="7">
    <location>
        <begin position="291"/>
        <end position="312"/>
    </location>
</feature>
<accession>A0A0P6YC82</accession>
<keyword evidence="5 7" id="KW-1133">Transmembrane helix</keyword>
<evidence type="ECO:0000256" key="6">
    <source>
        <dbReference type="ARBA" id="ARBA00023136"/>
    </source>
</evidence>
<feature type="transmembrane region" description="Helical" evidence="7">
    <location>
        <begin position="384"/>
        <end position="406"/>
    </location>
</feature>
<dbReference type="STRING" id="229921.ADN01_14065"/>
<evidence type="ECO:0000256" key="4">
    <source>
        <dbReference type="ARBA" id="ARBA00022692"/>
    </source>
</evidence>
<keyword evidence="6 7" id="KW-0472">Membrane</keyword>
<dbReference type="PANTHER" id="PTHR23513">
    <property type="entry name" value="INTEGRAL MEMBRANE EFFLUX PROTEIN-RELATED"/>
    <property type="match status" value="1"/>
</dbReference>
<feature type="transmembrane region" description="Helical" evidence="7">
    <location>
        <begin position="318"/>
        <end position="341"/>
    </location>
</feature>
<evidence type="ECO:0000256" key="3">
    <source>
        <dbReference type="ARBA" id="ARBA00022475"/>
    </source>
</evidence>
<dbReference type="CDD" id="cd06173">
    <property type="entry name" value="MFS_MefA_like"/>
    <property type="match status" value="1"/>
</dbReference>
<evidence type="ECO:0000256" key="5">
    <source>
        <dbReference type="ARBA" id="ARBA00022989"/>
    </source>
</evidence>
<feature type="transmembrane region" description="Helical" evidence="7">
    <location>
        <begin position="47"/>
        <end position="68"/>
    </location>
</feature>
<evidence type="ECO:0000259" key="8">
    <source>
        <dbReference type="PROSITE" id="PS50850"/>
    </source>
</evidence>
<dbReference type="PANTHER" id="PTHR23513:SF9">
    <property type="entry name" value="ENTEROBACTIN EXPORTER ENTS"/>
    <property type="match status" value="1"/>
</dbReference>
<dbReference type="Gene3D" id="1.20.1250.20">
    <property type="entry name" value="MFS general substrate transporter like domains"/>
    <property type="match status" value="1"/>
</dbReference>
<keyword evidence="4 7" id="KW-0812">Transmembrane</keyword>